<dbReference type="AlphaFoldDB" id="A0A0J8VGS1"/>
<protein>
    <submittedName>
        <fullName evidence="1">Uncharacterized protein</fullName>
    </submittedName>
</protein>
<dbReference type="STRING" id="680026.AB733_00895"/>
<proteinExistence type="predicted"/>
<organism evidence="1 2">
    <name type="scientific">Photobacterium swingsii</name>
    <dbReference type="NCBI Taxonomy" id="680026"/>
    <lineage>
        <taxon>Bacteria</taxon>
        <taxon>Pseudomonadati</taxon>
        <taxon>Pseudomonadota</taxon>
        <taxon>Gammaproteobacteria</taxon>
        <taxon>Vibrionales</taxon>
        <taxon>Vibrionaceae</taxon>
        <taxon>Photobacterium</taxon>
    </lineage>
</organism>
<comment type="caution">
    <text evidence="1">The sequence shown here is derived from an EMBL/GenBank/DDBJ whole genome shotgun (WGS) entry which is preliminary data.</text>
</comment>
<name>A0A0J8VGS1_9GAMM</name>
<evidence type="ECO:0000313" key="2">
    <source>
        <dbReference type="Proteomes" id="UP000240481"/>
    </source>
</evidence>
<dbReference type="Proteomes" id="UP000240481">
    <property type="component" value="Unassembled WGS sequence"/>
</dbReference>
<dbReference type="EMBL" id="PYLZ01000001">
    <property type="protein sequence ID" value="PSW27221.1"/>
    <property type="molecule type" value="Genomic_DNA"/>
</dbReference>
<keyword evidence="2" id="KW-1185">Reference proteome</keyword>
<sequence>MYKVYFEVRDHDGKAYAIIAAFVGDDRVDTITRLAHGYEVPLPIQCIPDIVRMLAEHNIAVYQVIRYAKLNQSWPSPDSH</sequence>
<accession>A0A0J8VGS1</accession>
<dbReference type="OrthoDB" id="1364489at2"/>
<reference evidence="1 2" key="1">
    <citation type="submission" date="2018-01" db="EMBL/GenBank/DDBJ databases">
        <title>Whole genome sequencing of Histamine producing bacteria.</title>
        <authorList>
            <person name="Butler K."/>
        </authorList>
    </citation>
    <scope>NUCLEOTIDE SEQUENCE [LARGE SCALE GENOMIC DNA]</scope>
    <source>
        <strain evidence="1 2">DSM 24669</strain>
    </source>
</reference>
<gene>
    <name evidence="1" type="ORF">C9I94_02800</name>
</gene>
<evidence type="ECO:0000313" key="1">
    <source>
        <dbReference type="EMBL" id="PSW27221.1"/>
    </source>
</evidence>